<protein>
    <submittedName>
        <fullName evidence="8">MliC family protein</fullName>
    </submittedName>
</protein>
<keyword evidence="1 6" id="KW-0732">Signal</keyword>
<evidence type="ECO:0000259" key="7">
    <source>
        <dbReference type="Pfam" id="PF09864"/>
    </source>
</evidence>
<feature type="chain" id="PRO_5047055120" evidence="6">
    <location>
        <begin position="22"/>
        <end position="157"/>
    </location>
</feature>
<evidence type="ECO:0000256" key="1">
    <source>
        <dbReference type="ARBA" id="ARBA00022729"/>
    </source>
</evidence>
<evidence type="ECO:0000256" key="5">
    <source>
        <dbReference type="SAM" id="MobiDB-lite"/>
    </source>
</evidence>
<keyword evidence="4" id="KW-0449">Lipoprotein</keyword>
<comment type="caution">
    <text evidence="8">The sequence shown here is derived from an EMBL/GenBank/DDBJ whole genome shotgun (WGS) entry which is preliminary data.</text>
</comment>
<organism evidence="8 9">
    <name type="scientific">Xanthomonas melonis</name>
    <dbReference type="NCBI Taxonomy" id="56456"/>
    <lineage>
        <taxon>Bacteria</taxon>
        <taxon>Pseudomonadati</taxon>
        <taxon>Pseudomonadota</taxon>
        <taxon>Gammaproteobacteria</taxon>
        <taxon>Lysobacterales</taxon>
        <taxon>Lysobacteraceae</taxon>
        <taxon>Xanthomonas</taxon>
    </lineage>
</organism>
<name>A0ABS8NZP9_9XANT</name>
<dbReference type="Proteomes" id="UP001430396">
    <property type="component" value="Unassembled WGS sequence"/>
</dbReference>
<dbReference type="InterPro" id="IPR036328">
    <property type="entry name" value="MliC_sf"/>
</dbReference>
<keyword evidence="2" id="KW-0472">Membrane</keyword>
<feature type="compositionally biased region" description="Low complexity" evidence="5">
    <location>
        <begin position="65"/>
        <end position="77"/>
    </location>
</feature>
<dbReference type="Pfam" id="PF09864">
    <property type="entry name" value="MliC"/>
    <property type="match status" value="1"/>
</dbReference>
<dbReference type="SUPFAM" id="SSF141488">
    <property type="entry name" value="YdhA-like"/>
    <property type="match status" value="1"/>
</dbReference>
<evidence type="ECO:0000256" key="3">
    <source>
        <dbReference type="ARBA" id="ARBA00023139"/>
    </source>
</evidence>
<dbReference type="RefSeq" id="WP_230429488.1">
    <property type="nucleotide sequence ID" value="NZ_JAFFQI010000200.1"/>
</dbReference>
<feature type="compositionally biased region" description="Low complexity" evidence="5">
    <location>
        <begin position="29"/>
        <end position="44"/>
    </location>
</feature>
<dbReference type="InterPro" id="IPR018660">
    <property type="entry name" value="MliC"/>
</dbReference>
<evidence type="ECO:0000256" key="4">
    <source>
        <dbReference type="ARBA" id="ARBA00023288"/>
    </source>
</evidence>
<feature type="region of interest" description="Disordered" evidence="5">
    <location>
        <begin position="24"/>
        <end position="77"/>
    </location>
</feature>
<reference evidence="8" key="1">
    <citation type="submission" date="2021-02" db="EMBL/GenBank/DDBJ databases">
        <title>Copper resistance gene diversity in local Xanthomonas species at agrochemical polluted sites in Trinidad, Trinidad and Tobago.</title>
        <authorList>
            <person name="Ramnarine S.D.B.J."/>
            <person name="Ramsubhag A."/>
            <person name="Jayaraman J."/>
        </authorList>
    </citation>
    <scope>NUCLEOTIDE SEQUENCE</scope>
    <source>
        <strain evidence="8">CaNP6A</strain>
    </source>
</reference>
<keyword evidence="3" id="KW-0564">Palmitate</keyword>
<gene>
    <name evidence="8" type="ORF">JWH11_19410</name>
</gene>
<dbReference type="Gene3D" id="2.40.128.200">
    <property type="match status" value="1"/>
</dbReference>
<evidence type="ECO:0000256" key="2">
    <source>
        <dbReference type="ARBA" id="ARBA00023136"/>
    </source>
</evidence>
<evidence type="ECO:0000313" key="9">
    <source>
        <dbReference type="Proteomes" id="UP001430396"/>
    </source>
</evidence>
<dbReference type="EMBL" id="JAFFQI010000200">
    <property type="protein sequence ID" value="MCD0268562.1"/>
    <property type="molecule type" value="Genomic_DNA"/>
</dbReference>
<feature type="domain" description="C-type lysozyme inhibitor" evidence="7">
    <location>
        <begin position="81"/>
        <end position="145"/>
    </location>
</feature>
<sequence>MQILSTLISASLLASVLAACSAGDRPTTAQPASSPVAGSPAAPAHQPPAGTDASVDGPPPRPGTASAPSDAPSLPADAVAWRCGPRRVTTRFDPASDALRLTLEQRTLTLLGAQAGSGARFADAQGNQFWEHGGEATLSLAGGEAVKCVHEAAATIG</sequence>
<evidence type="ECO:0000256" key="6">
    <source>
        <dbReference type="SAM" id="SignalP"/>
    </source>
</evidence>
<accession>A0ABS8NZP9</accession>
<keyword evidence="9" id="KW-1185">Reference proteome</keyword>
<evidence type="ECO:0000313" key="8">
    <source>
        <dbReference type="EMBL" id="MCD0268562.1"/>
    </source>
</evidence>
<proteinExistence type="predicted"/>
<feature type="signal peptide" evidence="6">
    <location>
        <begin position="1"/>
        <end position="21"/>
    </location>
</feature>